<evidence type="ECO:0000313" key="1">
    <source>
        <dbReference type="EMBL" id="OSJ18864.1"/>
    </source>
</evidence>
<dbReference type="AlphaFoldDB" id="A0A1X3GTP7"/>
<dbReference type="Proteomes" id="UP000193553">
    <property type="component" value="Unassembled WGS sequence"/>
</dbReference>
<evidence type="ECO:0008006" key="5">
    <source>
        <dbReference type="Google" id="ProtNLM"/>
    </source>
</evidence>
<name>A0A1X3GTP7_9BRAD</name>
<accession>A0A1X3GTP7</accession>
<dbReference type="OrthoDB" id="8255753at2"/>
<evidence type="ECO:0000313" key="2">
    <source>
        <dbReference type="EMBL" id="OSJ35929.1"/>
    </source>
</evidence>
<comment type="caution">
    <text evidence="1">The sequence shown here is derived from an EMBL/GenBank/DDBJ whole genome shotgun (WGS) entry which is preliminary data.</text>
</comment>
<dbReference type="EMBL" id="NAFI01000122">
    <property type="protein sequence ID" value="OSJ18864.1"/>
    <property type="molecule type" value="Genomic_DNA"/>
</dbReference>
<protein>
    <recommendedName>
        <fullName evidence="5">DUF3551 domain-containing protein</fullName>
    </recommendedName>
</protein>
<dbReference type="Proteomes" id="UP000193884">
    <property type="component" value="Unassembled WGS sequence"/>
</dbReference>
<organism evidence="1 3">
    <name type="scientific">Bradyrhizobium canariense</name>
    <dbReference type="NCBI Taxonomy" id="255045"/>
    <lineage>
        <taxon>Bacteria</taxon>
        <taxon>Pseudomonadati</taxon>
        <taxon>Pseudomonadota</taxon>
        <taxon>Alphaproteobacteria</taxon>
        <taxon>Hyphomicrobiales</taxon>
        <taxon>Nitrobacteraceae</taxon>
        <taxon>Bradyrhizobium</taxon>
    </lineage>
</organism>
<dbReference type="RefSeq" id="WP_085348296.1">
    <property type="nucleotide sequence ID" value="NZ_NAEX01000134.1"/>
</dbReference>
<dbReference type="Pfam" id="PF12071">
    <property type="entry name" value="DUF3551"/>
    <property type="match status" value="1"/>
</dbReference>
<gene>
    <name evidence="2" type="ORF">BST63_01105</name>
    <name evidence="1" type="ORF">BSZ18_01385</name>
</gene>
<evidence type="ECO:0000313" key="4">
    <source>
        <dbReference type="Proteomes" id="UP000193884"/>
    </source>
</evidence>
<keyword evidence="4" id="KW-1185">Reference proteome</keyword>
<dbReference type="EMBL" id="NAFK01000098">
    <property type="protein sequence ID" value="OSJ35929.1"/>
    <property type="molecule type" value="Genomic_DNA"/>
</dbReference>
<proteinExistence type="predicted"/>
<evidence type="ECO:0000313" key="3">
    <source>
        <dbReference type="Proteomes" id="UP000193553"/>
    </source>
</evidence>
<dbReference type="InterPro" id="IPR021937">
    <property type="entry name" value="DUF3551"/>
</dbReference>
<reference evidence="3 4" key="1">
    <citation type="submission" date="2017-03" db="EMBL/GenBank/DDBJ databases">
        <title>Whole genome sequences of fourteen strains of Bradyrhizobium canariense and one strain of Bradyrhizobium japonicum isolated from Lupinus (Papilionoideae: Genisteae) species in Algeria.</title>
        <authorList>
            <person name="Crovadore J."/>
            <person name="Chekireb D."/>
            <person name="Brachmann A."/>
            <person name="Chablais R."/>
            <person name="Cochard B."/>
            <person name="Lefort F."/>
        </authorList>
    </citation>
    <scope>NUCLEOTIDE SEQUENCE [LARGE SCALE GENOMIC DNA]</scope>
    <source>
        <strain evidence="1 3">UBMA195</strain>
        <strain evidence="2 4">UBMAN05</strain>
    </source>
</reference>
<sequence length="69" mass="7687">MLIAAPQRGRSYIPPARQDVFCLQGRTWGYPGNCQFSTYDQCMATASGTLAYCGMNPTYAFQRQGAQLR</sequence>